<dbReference type="OMA" id="NMSKERS"/>
<dbReference type="EMBL" id="UFQT01002933">
    <property type="protein sequence ID" value="SSX34310.1"/>
    <property type="molecule type" value="Genomic_DNA"/>
</dbReference>
<dbReference type="InterPro" id="IPR050910">
    <property type="entry name" value="JMJD6_ArgDemeth/LysHydrox"/>
</dbReference>
<proteinExistence type="predicted"/>
<name>A0A336MW11_CULSO</name>
<evidence type="ECO:0000313" key="2">
    <source>
        <dbReference type="EMBL" id="SSX34310.1"/>
    </source>
</evidence>
<dbReference type="Gene3D" id="2.60.120.650">
    <property type="entry name" value="Cupin"/>
    <property type="match status" value="1"/>
</dbReference>
<evidence type="ECO:0000259" key="1">
    <source>
        <dbReference type="Pfam" id="PF13621"/>
    </source>
</evidence>
<dbReference type="AlphaFoldDB" id="A0A336MW11"/>
<sequence>MEKLSTKLHVLLKKLDDNHIKIQDVEAIKNENLIFPRKFPKIFTIMIIFGILTYHTVDYFMDSECIISMPNSVSLAFRPMQTCKFCRNVKEIPILTNISPEDFERRFAYSGAPVIVKDAAKNWTATEVFSFDYFRDLYLSELDATKNKANCQFFPYKTEFKTLAEAFQMDEARARYQPGTKPWYFGWSNCDEEIGRELRQHYGRPYFLPKLSENNAVDWIFMGGSGFGAHMHVDNVRLPSWQAQIKGTKEWILAPPPECYYECSWFTVTVNKGDTIVLDTNKWFHKTRVLPGELSITIGAEYD</sequence>
<reference evidence="2" key="1">
    <citation type="submission" date="2018-07" db="EMBL/GenBank/DDBJ databases">
        <authorList>
            <person name="Quirk P.G."/>
            <person name="Krulwich T.A."/>
        </authorList>
    </citation>
    <scope>NUCLEOTIDE SEQUENCE</scope>
</reference>
<dbReference type="Pfam" id="PF13621">
    <property type="entry name" value="Cupin_8"/>
    <property type="match status" value="1"/>
</dbReference>
<feature type="domain" description="Cupin-like" evidence="1">
    <location>
        <begin position="100"/>
        <end position="258"/>
    </location>
</feature>
<dbReference type="VEuPathDB" id="VectorBase:CSON007799"/>
<accession>A0A336MW11</accession>
<protein>
    <submittedName>
        <fullName evidence="2">CSON007799 protein</fullName>
    </submittedName>
</protein>
<dbReference type="GO" id="GO:0016706">
    <property type="term" value="F:2-oxoglutarate-dependent dioxygenase activity"/>
    <property type="evidence" value="ECO:0007669"/>
    <property type="project" value="TreeGrafter"/>
</dbReference>
<dbReference type="InterPro" id="IPR041667">
    <property type="entry name" value="Cupin_8"/>
</dbReference>
<gene>
    <name evidence="2" type="primary">CSON007799</name>
</gene>
<dbReference type="PANTHER" id="PTHR12480">
    <property type="entry name" value="ARGININE DEMETHYLASE AND LYSYL-HYDROXYLASE JMJD"/>
    <property type="match status" value="1"/>
</dbReference>
<dbReference type="SUPFAM" id="SSF51197">
    <property type="entry name" value="Clavaminate synthase-like"/>
    <property type="match status" value="1"/>
</dbReference>
<dbReference type="PANTHER" id="PTHR12480:SF19">
    <property type="entry name" value="CUPIN-LIKE DOMAIN-CONTAINING PROTEIN"/>
    <property type="match status" value="1"/>
</dbReference>
<organism evidence="2">
    <name type="scientific">Culicoides sonorensis</name>
    <name type="common">Biting midge</name>
    <dbReference type="NCBI Taxonomy" id="179676"/>
    <lineage>
        <taxon>Eukaryota</taxon>
        <taxon>Metazoa</taxon>
        <taxon>Ecdysozoa</taxon>
        <taxon>Arthropoda</taxon>
        <taxon>Hexapoda</taxon>
        <taxon>Insecta</taxon>
        <taxon>Pterygota</taxon>
        <taxon>Neoptera</taxon>
        <taxon>Endopterygota</taxon>
        <taxon>Diptera</taxon>
        <taxon>Nematocera</taxon>
        <taxon>Chironomoidea</taxon>
        <taxon>Ceratopogonidae</taxon>
        <taxon>Ceratopogoninae</taxon>
        <taxon>Culicoides</taxon>
        <taxon>Monoculicoides</taxon>
    </lineage>
</organism>